<accession>A0A1H5ULJ8</accession>
<dbReference type="STRING" id="96773.Tchl_0698"/>
<organism evidence="1 2">
    <name type="scientific">Thauera chlorobenzoica</name>
    <dbReference type="NCBI Taxonomy" id="96773"/>
    <lineage>
        <taxon>Bacteria</taxon>
        <taxon>Pseudomonadati</taxon>
        <taxon>Pseudomonadota</taxon>
        <taxon>Betaproteobacteria</taxon>
        <taxon>Rhodocyclales</taxon>
        <taxon>Zoogloeaceae</taxon>
        <taxon>Thauera</taxon>
    </lineage>
</organism>
<evidence type="ECO:0000313" key="2">
    <source>
        <dbReference type="Proteomes" id="UP000185739"/>
    </source>
</evidence>
<gene>
    <name evidence="1" type="ORF">Tchl_0698</name>
</gene>
<name>A0A1H5ULJ8_9RHOO</name>
<dbReference type="KEGG" id="tcl:Tchl_0698"/>
<dbReference type="Proteomes" id="UP000185739">
    <property type="component" value="Chromosome"/>
</dbReference>
<sequence length="50" mass="5533">MHGKHPARTPHGAVVGADRRSLQQRLAAFHAGLRAALRALRSHPIKHPQR</sequence>
<dbReference type="RefSeq" id="WP_198158982.1">
    <property type="nucleotide sequence ID" value="NZ_CP018839.1"/>
</dbReference>
<reference evidence="1 2" key="1">
    <citation type="submission" date="2016-12" db="EMBL/GenBank/DDBJ databases">
        <title>Complete genome sequence of Thauera chlorobenzoica, a Betaproteobacterium degrading haloaromatics anaerobically to CO2 and halides.</title>
        <authorList>
            <person name="Goris T."/>
            <person name="Mergelsberg M."/>
            <person name="Boll M."/>
        </authorList>
    </citation>
    <scope>NUCLEOTIDE SEQUENCE [LARGE SCALE GENOMIC DNA]</scope>
    <source>
        <strain evidence="1 2">3CB1</strain>
    </source>
</reference>
<dbReference type="EMBL" id="CP018839">
    <property type="protein sequence ID" value="APR03562.1"/>
    <property type="molecule type" value="Genomic_DNA"/>
</dbReference>
<dbReference type="AlphaFoldDB" id="A0A1H5ULJ8"/>
<protein>
    <submittedName>
        <fullName evidence="1">Uncharacterized protein</fullName>
    </submittedName>
</protein>
<evidence type="ECO:0000313" key="1">
    <source>
        <dbReference type="EMBL" id="APR03562.1"/>
    </source>
</evidence>
<proteinExistence type="predicted"/>
<keyword evidence="2" id="KW-1185">Reference proteome</keyword>